<dbReference type="Proteomes" id="UP001608902">
    <property type="component" value="Unassembled WGS sequence"/>
</dbReference>
<dbReference type="PANTHER" id="PTHR12358:SF111">
    <property type="entry name" value="CERAMIDE KINASE, ISOFORM A"/>
    <property type="match status" value="1"/>
</dbReference>
<dbReference type="Gene3D" id="3.40.50.10330">
    <property type="entry name" value="Probable inorganic polyphosphate/atp-NAD kinase, domain 1"/>
    <property type="match status" value="1"/>
</dbReference>
<dbReference type="InterPro" id="IPR016064">
    <property type="entry name" value="NAD/diacylglycerol_kinase_sf"/>
</dbReference>
<comment type="caution">
    <text evidence="2">The sequence shown here is derived from an EMBL/GenBank/DDBJ whole genome shotgun (WGS) entry which is preliminary data.</text>
</comment>
<organism evidence="2 3">
    <name type="scientific">Gnathostoma spinigerum</name>
    <dbReference type="NCBI Taxonomy" id="75299"/>
    <lineage>
        <taxon>Eukaryota</taxon>
        <taxon>Metazoa</taxon>
        <taxon>Ecdysozoa</taxon>
        <taxon>Nematoda</taxon>
        <taxon>Chromadorea</taxon>
        <taxon>Rhabditida</taxon>
        <taxon>Spirurina</taxon>
        <taxon>Gnathostomatomorpha</taxon>
        <taxon>Gnathostomatoidea</taxon>
        <taxon>Gnathostomatidae</taxon>
        <taxon>Gnathostoma</taxon>
    </lineage>
</organism>
<dbReference type="EMBL" id="JBGFUD010003396">
    <property type="protein sequence ID" value="MFH4978679.1"/>
    <property type="molecule type" value="Genomic_DNA"/>
</dbReference>
<dbReference type="PANTHER" id="PTHR12358">
    <property type="entry name" value="SPHINGOSINE KINASE"/>
    <property type="match status" value="1"/>
</dbReference>
<dbReference type="InterPro" id="IPR001206">
    <property type="entry name" value="Diacylglycerol_kinase_cat_dom"/>
</dbReference>
<evidence type="ECO:0000313" key="3">
    <source>
        <dbReference type="Proteomes" id="UP001608902"/>
    </source>
</evidence>
<protein>
    <recommendedName>
        <fullName evidence="1">DAGKc domain-containing protein</fullName>
    </recommendedName>
</protein>
<reference evidence="2 3" key="1">
    <citation type="submission" date="2024-08" db="EMBL/GenBank/DDBJ databases">
        <title>Gnathostoma spinigerum genome.</title>
        <authorList>
            <person name="Gonzalez-Bertolin B."/>
            <person name="Monzon S."/>
            <person name="Zaballos A."/>
            <person name="Jimenez P."/>
            <person name="Dekumyoy P."/>
            <person name="Varona S."/>
            <person name="Cuesta I."/>
            <person name="Sumanam S."/>
            <person name="Adisakwattana P."/>
            <person name="Gasser R.B."/>
            <person name="Hernandez-Gonzalez A."/>
            <person name="Young N.D."/>
            <person name="Perteguer M.J."/>
        </authorList>
    </citation>
    <scope>NUCLEOTIDE SEQUENCE [LARGE SCALE GENOMIC DNA]</scope>
    <source>
        <strain evidence="2">AL3</strain>
        <tissue evidence="2">Liver</tissue>
    </source>
</reference>
<accession>A0ABD6EMY2</accession>
<sequence length="549" mass="61214">MGSANEQESCIDGESRTGTAGLITADVKSIDNKHHRIVYDKSKEVLEFTLNSGTRNETYTMVKKLSELVCVRGTPITLRRGIPTNLNLSAKQADTPNSLFFYFAVRKKKFLWRIREVVAIFTTSSEKKHWLEILTNALHELKQRPKRVLVVINPYGGKGKAKKIYKYQVEMILAMADVKCDVLLTQRANHALDHLRQLDASDWSTLDGVISVGGDGLFNECMSAIICRAQEEAGKDITDVNISALETPRMRFGIIGAGSANSIVSSVHGTDDCSTAAIHIAIGSQCSVDVCTVHRGDDLMRVSANAISYGWLGDALADSERYRWMGPIRYKFSALCTTFRNPSYFGRVSFRLTPEAESQKSTTHFYQCSTPCEICDGTVKDDIYPYHVQTDFTHVICCVNICVSPFTPYGLAPYAGVADGTMDLAVVPRISRCENITFMRRVAMHGGRNVAMRMKNHVGVYRVSQWSFTPSSLIRSKVNSDEALGNWNLDGEILPQPDDAAFHFRLHPQLILYFGRELNLNDPKKNRRAPCCGGGPKEKRISKIITIQC</sequence>
<gene>
    <name evidence="2" type="ORF">AB6A40_005388</name>
</gene>
<dbReference type="PROSITE" id="PS50146">
    <property type="entry name" value="DAGK"/>
    <property type="match status" value="1"/>
</dbReference>
<dbReference type="InterPro" id="IPR050187">
    <property type="entry name" value="Lipid_Phosphate_FormReg"/>
</dbReference>
<dbReference type="SUPFAM" id="SSF111331">
    <property type="entry name" value="NAD kinase/diacylglycerol kinase-like"/>
    <property type="match status" value="1"/>
</dbReference>
<dbReference type="InterPro" id="IPR045363">
    <property type="entry name" value="CERK_C"/>
</dbReference>
<dbReference type="InterPro" id="IPR017438">
    <property type="entry name" value="ATP-NAD_kinase_N"/>
</dbReference>
<dbReference type="Pfam" id="PF19280">
    <property type="entry name" value="CERK_C"/>
    <property type="match status" value="1"/>
</dbReference>
<keyword evidence="3" id="KW-1185">Reference proteome</keyword>
<feature type="domain" description="DAGKc" evidence="1">
    <location>
        <begin position="143"/>
        <end position="296"/>
    </location>
</feature>
<dbReference type="Pfam" id="PF00781">
    <property type="entry name" value="DAGK_cat"/>
    <property type="match status" value="1"/>
</dbReference>
<dbReference type="Gene3D" id="2.60.200.40">
    <property type="match status" value="1"/>
</dbReference>
<evidence type="ECO:0000259" key="1">
    <source>
        <dbReference type="PROSITE" id="PS50146"/>
    </source>
</evidence>
<proteinExistence type="predicted"/>
<evidence type="ECO:0000313" key="2">
    <source>
        <dbReference type="EMBL" id="MFH4978679.1"/>
    </source>
</evidence>
<name>A0ABD6EMY2_9BILA</name>
<dbReference type="AlphaFoldDB" id="A0ABD6EMY2"/>